<feature type="transmembrane region" description="Helical" evidence="1">
    <location>
        <begin position="152"/>
        <end position="170"/>
    </location>
</feature>
<dbReference type="EMBL" id="FOTG01000015">
    <property type="protein sequence ID" value="SFL47180.1"/>
    <property type="molecule type" value="Genomic_DNA"/>
</dbReference>
<proteinExistence type="predicted"/>
<feature type="transmembrane region" description="Helical" evidence="1">
    <location>
        <begin position="80"/>
        <end position="100"/>
    </location>
</feature>
<dbReference type="AlphaFoldDB" id="A0A091BSW8"/>
<organism evidence="2 4">
    <name type="scientific">Streptococcus equinus JB1</name>
    <dbReference type="NCBI Taxonomy" id="1294274"/>
    <lineage>
        <taxon>Bacteria</taxon>
        <taxon>Bacillati</taxon>
        <taxon>Bacillota</taxon>
        <taxon>Bacilli</taxon>
        <taxon>Lactobacillales</taxon>
        <taxon>Streptococcaceae</taxon>
        <taxon>Streptococcus</taxon>
    </lineage>
</organism>
<accession>A0A091BSW8</accession>
<dbReference type="RefSeq" id="WP_039696051.1">
    <property type="nucleotide sequence ID" value="NZ_AUZH01000006.1"/>
</dbReference>
<feature type="transmembrane region" description="Helical" evidence="1">
    <location>
        <begin position="46"/>
        <end position="68"/>
    </location>
</feature>
<gene>
    <name evidence="2" type="ORF">H702_01260</name>
    <name evidence="3" type="ORF">SAMN02910290_01911</name>
</gene>
<feature type="transmembrane region" description="Helical" evidence="1">
    <location>
        <begin position="20"/>
        <end position="40"/>
    </location>
</feature>
<keyword evidence="1" id="KW-1133">Transmembrane helix</keyword>
<name>A0A091BSW8_STREI</name>
<protein>
    <submittedName>
        <fullName evidence="2">Uncharacterized protein</fullName>
    </submittedName>
</protein>
<evidence type="ECO:0000256" key="1">
    <source>
        <dbReference type="SAM" id="Phobius"/>
    </source>
</evidence>
<reference evidence="3 5" key="2">
    <citation type="submission" date="2016-10" db="EMBL/GenBank/DDBJ databases">
        <authorList>
            <person name="Varghese N."/>
            <person name="Submissions S."/>
        </authorList>
    </citation>
    <scope>NUCLEOTIDE SEQUENCE [LARGE SCALE GENOMIC DNA]</scope>
    <source>
        <strain evidence="3 5">JB1</strain>
    </source>
</reference>
<dbReference type="Proteomes" id="UP000182793">
    <property type="component" value="Unassembled WGS sequence"/>
</dbReference>
<comment type="caution">
    <text evidence="2">The sequence shown here is derived from an EMBL/GenBank/DDBJ whole genome shotgun (WGS) entry which is preliminary data.</text>
</comment>
<feature type="transmembrane region" description="Helical" evidence="1">
    <location>
        <begin position="106"/>
        <end position="123"/>
    </location>
</feature>
<keyword evidence="1" id="KW-0472">Membrane</keyword>
<evidence type="ECO:0000313" key="5">
    <source>
        <dbReference type="Proteomes" id="UP000182793"/>
    </source>
</evidence>
<evidence type="ECO:0000313" key="3">
    <source>
        <dbReference type="EMBL" id="SFL47180.1"/>
    </source>
</evidence>
<keyword evidence="5" id="KW-1185">Reference proteome</keyword>
<evidence type="ECO:0000313" key="2">
    <source>
        <dbReference type="EMBL" id="KFN88756.1"/>
    </source>
</evidence>
<reference evidence="2 4" key="1">
    <citation type="journal article" date="2014" name="Genome Announc.">
        <title>Draft Genome Sequences of Streptococcus bovis Strains ATCC 33317 and JB1.</title>
        <authorList>
            <person name="Benahmed F.H."/>
            <person name="Gopinath G.R."/>
            <person name="Harbottle H."/>
            <person name="Cotta M.A."/>
            <person name="Luo Y."/>
            <person name="Henderson C."/>
            <person name="Teri P."/>
            <person name="Soppet D."/>
            <person name="Rasmussen M."/>
            <person name="Whitehead T.R."/>
            <person name="Davidson M."/>
        </authorList>
    </citation>
    <scope>NUCLEOTIDE SEQUENCE [LARGE SCALE GENOMIC DNA]</scope>
    <source>
        <strain evidence="2 4">JB1</strain>
    </source>
</reference>
<dbReference type="Proteomes" id="UP000029382">
    <property type="component" value="Unassembled WGS sequence"/>
</dbReference>
<dbReference type="EMBL" id="AUZH01000006">
    <property type="protein sequence ID" value="KFN88756.1"/>
    <property type="molecule type" value="Genomic_DNA"/>
</dbReference>
<dbReference type="Pfam" id="PF22765">
    <property type="entry name" value="DUF7010"/>
    <property type="match status" value="1"/>
</dbReference>
<keyword evidence="1" id="KW-0812">Transmembrane</keyword>
<sequence>MELEVLRKDMIVSQRKGQPFIVASIIIWVLITLVTMMKVSLPVQNLLIFCCSCPLLPLSWFVGKWLNVDIFSKENPLTNLGFLFTCNQLIYLLIVMWVFSAVPEKMLMVYTMVFGAHLLPYSWLYKSRTYFVFAILIPILALVLGYMASMTYLSLVMVFLEIVFAMLLQVELNANK</sequence>
<evidence type="ECO:0000313" key="4">
    <source>
        <dbReference type="Proteomes" id="UP000029382"/>
    </source>
</evidence>
<dbReference type="InterPro" id="IPR053824">
    <property type="entry name" value="DUF7010"/>
</dbReference>
<feature type="transmembrane region" description="Helical" evidence="1">
    <location>
        <begin position="130"/>
        <end position="146"/>
    </location>
</feature>